<organism evidence="2 3">
    <name type="scientific">Arcicella rosea</name>
    <dbReference type="NCBI Taxonomy" id="502909"/>
    <lineage>
        <taxon>Bacteria</taxon>
        <taxon>Pseudomonadati</taxon>
        <taxon>Bacteroidota</taxon>
        <taxon>Cytophagia</taxon>
        <taxon>Cytophagales</taxon>
        <taxon>Flectobacillaceae</taxon>
        <taxon>Arcicella</taxon>
    </lineage>
</organism>
<dbReference type="RefSeq" id="WP_184137610.1">
    <property type="nucleotide sequence ID" value="NZ_JACHKT010000052.1"/>
</dbReference>
<evidence type="ECO:0008006" key="4">
    <source>
        <dbReference type="Google" id="ProtNLM"/>
    </source>
</evidence>
<evidence type="ECO:0000313" key="2">
    <source>
        <dbReference type="EMBL" id="MBB6005625.1"/>
    </source>
</evidence>
<feature type="transmembrane region" description="Helical" evidence="1">
    <location>
        <begin position="332"/>
        <end position="356"/>
    </location>
</feature>
<reference evidence="2 3" key="1">
    <citation type="submission" date="2020-08" db="EMBL/GenBank/DDBJ databases">
        <title>Functional genomics of gut bacteria from endangered species of beetles.</title>
        <authorList>
            <person name="Carlos-Shanley C."/>
        </authorList>
    </citation>
    <scope>NUCLEOTIDE SEQUENCE [LARGE SCALE GENOMIC DNA]</scope>
    <source>
        <strain evidence="2 3">S00070</strain>
    </source>
</reference>
<dbReference type="Proteomes" id="UP000524404">
    <property type="component" value="Unassembled WGS sequence"/>
</dbReference>
<keyword evidence="1" id="KW-0812">Transmembrane</keyword>
<dbReference type="AlphaFoldDB" id="A0A841EQS9"/>
<keyword evidence="3" id="KW-1185">Reference proteome</keyword>
<dbReference type="InterPro" id="IPR025367">
    <property type="entry name" value="DUF4271"/>
</dbReference>
<gene>
    <name evidence="2" type="ORF">HNP25_004299</name>
</gene>
<accession>A0A841EQS9</accession>
<feature type="transmembrane region" description="Helical" evidence="1">
    <location>
        <begin position="398"/>
        <end position="418"/>
    </location>
</feature>
<feature type="transmembrane region" description="Helical" evidence="1">
    <location>
        <begin position="293"/>
        <end position="311"/>
    </location>
</feature>
<sequence length="419" mass="48834">MNFYQKYIQLQNPARFTESCRILCLDKQYSFFQSLVFLIITSLLSFSNNSFAKGTVGPSNSFYLVHDYHDDWQVYDEPYKAYVPYVRELHKDYNSFSLFCDIENYKTYKILYYSSKENYLFINASLQQKLPVNQWLVLDVDSLQNVYKKTKLFITIYGTNTNVDELMLYVGNPKSTSQAVIELSESLLTIIPREISSFQNFFVIGIFLLVCAYAFLYNYQPKSFERFFSPKDLLTISLRDDTFVVNKPFDLGNLLFVINLSFTIGFIFMLIIIEKNDLFSTSTILQEGETLGVLFSNFLVITSIIFGAYIFKYVSLMILSNLYRLDKIINIHFFKIIQASSIFFLIVLIVLTYSTISIPEITKNAEKYLFLPVSIFFIGRLALLYFTINKMTSLKNLYLFSYLCIVELIPLIVGIRFAL</sequence>
<feature type="transmembrane region" description="Helical" evidence="1">
    <location>
        <begin position="254"/>
        <end position="273"/>
    </location>
</feature>
<keyword evidence="1" id="KW-1133">Transmembrane helix</keyword>
<feature type="transmembrane region" description="Helical" evidence="1">
    <location>
        <begin position="201"/>
        <end position="219"/>
    </location>
</feature>
<proteinExistence type="predicted"/>
<feature type="transmembrane region" description="Helical" evidence="1">
    <location>
        <begin position="368"/>
        <end position="386"/>
    </location>
</feature>
<comment type="caution">
    <text evidence="2">The sequence shown here is derived from an EMBL/GenBank/DDBJ whole genome shotgun (WGS) entry which is preliminary data.</text>
</comment>
<evidence type="ECO:0000256" key="1">
    <source>
        <dbReference type="SAM" id="Phobius"/>
    </source>
</evidence>
<keyword evidence="1" id="KW-0472">Membrane</keyword>
<name>A0A841EQS9_9BACT</name>
<dbReference type="EMBL" id="JACHKT010000052">
    <property type="protein sequence ID" value="MBB6005625.1"/>
    <property type="molecule type" value="Genomic_DNA"/>
</dbReference>
<protein>
    <recommendedName>
        <fullName evidence="4">DUF4271 domain-containing protein</fullName>
    </recommendedName>
</protein>
<dbReference type="Pfam" id="PF14093">
    <property type="entry name" value="DUF4271"/>
    <property type="match status" value="1"/>
</dbReference>
<evidence type="ECO:0000313" key="3">
    <source>
        <dbReference type="Proteomes" id="UP000524404"/>
    </source>
</evidence>